<dbReference type="Gene3D" id="3.40.50.720">
    <property type="entry name" value="NAD(P)-binding Rossmann-like Domain"/>
    <property type="match status" value="1"/>
</dbReference>
<sequence length="319" mass="34709">MAAFVPFDNWNDYRTTSIKRVEGKDLSGKVMVITGATGSLGKEMAFALVSAGATVIMTGRTMAKLEKAKTDVLSRSDSASELKGSIELMELDLGSYDSIQAFVAALQKAHGDGIDVFVNNAGYCPTSEFKASKYDVELSFQSNFLSLVLLTELVLPLVTKKNGRLVHLTSMSHGDAPKPMDFTKIPSTKETFGGYNKDYAESKWLVTAYSAMLAKRGVTSVCADPGASPGSAMWDNQPLMIRIMARYVFRFLTKTATQAAACPTYLAVADTVESGGYYASGVQYSGREDTNDPKEWAKVTEALAKTFPEKYQKYAIKVE</sequence>
<comment type="caution">
    <text evidence="3">The sequence shown here is derived from an EMBL/GenBank/DDBJ whole genome shotgun (WGS) entry which is preliminary data.</text>
</comment>
<dbReference type="Pfam" id="PF00106">
    <property type="entry name" value="adh_short"/>
    <property type="match status" value="1"/>
</dbReference>
<dbReference type="PANTHER" id="PTHR24320:SF152">
    <property type="entry name" value="SHORT-CHAIN DEHYDROGENASE_REDUCTASE FAMILY PROTEIN"/>
    <property type="match status" value="1"/>
</dbReference>
<reference evidence="3" key="1">
    <citation type="submission" date="2023-08" db="EMBL/GenBank/DDBJ databases">
        <authorList>
            <person name="Audoor S."/>
            <person name="Bilcke G."/>
        </authorList>
    </citation>
    <scope>NUCLEOTIDE SEQUENCE</scope>
</reference>
<organism evidence="3 4">
    <name type="scientific">Cylindrotheca closterium</name>
    <dbReference type="NCBI Taxonomy" id="2856"/>
    <lineage>
        <taxon>Eukaryota</taxon>
        <taxon>Sar</taxon>
        <taxon>Stramenopiles</taxon>
        <taxon>Ochrophyta</taxon>
        <taxon>Bacillariophyta</taxon>
        <taxon>Bacillariophyceae</taxon>
        <taxon>Bacillariophycidae</taxon>
        <taxon>Bacillariales</taxon>
        <taxon>Bacillariaceae</taxon>
        <taxon>Cylindrotheca</taxon>
    </lineage>
</organism>
<proteinExistence type="inferred from homology"/>
<dbReference type="PRINTS" id="PR00081">
    <property type="entry name" value="GDHRDH"/>
</dbReference>
<dbReference type="PANTHER" id="PTHR24320">
    <property type="entry name" value="RETINOL DEHYDROGENASE"/>
    <property type="match status" value="1"/>
</dbReference>
<evidence type="ECO:0000313" key="3">
    <source>
        <dbReference type="EMBL" id="CAJ1944323.1"/>
    </source>
</evidence>
<comment type="similarity">
    <text evidence="1">Belongs to the short-chain dehydrogenases/reductases (SDR) family.</text>
</comment>
<evidence type="ECO:0008006" key="5">
    <source>
        <dbReference type="Google" id="ProtNLM"/>
    </source>
</evidence>
<dbReference type="InterPro" id="IPR002347">
    <property type="entry name" value="SDR_fam"/>
</dbReference>
<evidence type="ECO:0000256" key="1">
    <source>
        <dbReference type="ARBA" id="ARBA00006484"/>
    </source>
</evidence>
<evidence type="ECO:0000313" key="4">
    <source>
        <dbReference type="Proteomes" id="UP001295423"/>
    </source>
</evidence>
<name>A0AAD2CRY9_9STRA</name>
<dbReference type="InterPro" id="IPR036291">
    <property type="entry name" value="NAD(P)-bd_dom_sf"/>
</dbReference>
<dbReference type="SUPFAM" id="SSF51735">
    <property type="entry name" value="NAD(P)-binding Rossmann-fold domains"/>
    <property type="match status" value="1"/>
</dbReference>
<dbReference type="EMBL" id="CAKOGP040001224">
    <property type="protein sequence ID" value="CAJ1944323.1"/>
    <property type="molecule type" value="Genomic_DNA"/>
</dbReference>
<keyword evidence="2" id="KW-0560">Oxidoreductase</keyword>
<protein>
    <recommendedName>
        <fullName evidence="5">Protochlorophyllide reductase</fullName>
    </recommendedName>
</protein>
<keyword evidence="4" id="KW-1185">Reference proteome</keyword>
<evidence type="ECO:0000256" key="2">
    <source>
        <dbReference type="ARBA" id="ARBA00023002"/>
    </source>
</evidence>
<gene>
    <name evidence="3" type="ORF">CYCCA115_LOCUS8830</name>
</gene>
<dbReference type="Proteomes" id="UP001295423">
    <property type="component" value="Unassembled WGS sequence"/>
</dbReference>
<dbReference type="GO" id="GO:0016491">
    <property type="term" value="F:oxidoreductase activity"/>
    <property type="evidence" value="ECO:0007669"/>
    <property type="project" value="UniProtKB-KW"/>
</dbReference>
<dbReference type="AlphaFoldDB" id="A0AAD2CRY9"/>
<accession>A0AAD2CRY9</accession>